<feature type="domain" description="PA" evidence="15">
    <location>
        <begin position="407"/>
        <end position="479"/>
    </location>
</feature>
<evidence type="ECO:0000259" key="17">
    <source>
        <dbReference type="Pfam" id="PF17766"/>
    </source>
</evidence>
<dbReference type="InterPro" id="IPR034197">
    <property type="entry name" value="Peptidases_S8_3"/>
</dbReference>
<dbReference type="InterPro" id="IPR010259">
    <property type="entry name" value="S8pro/Inhibitor_I9"/>
</dbReference>
<evidence type="ECO:0000259" key="16">
    <source>
        <dbReference type="Pfam" id="PF05922"/>
    </source>
</evidence>
<evidence type="ECO:0000256" key="1">
    <source>
        <dbReference type="ARBA" id="ARBA00002076"/>
    </source>
</evidence>
<feature type="active site" description="Charge relay system" evidence="11 12">
    <location>
        <position position="152"/>
    </location>
</feature>
<dbReference type="InterPro" id="IPR003137">
    <property type="entry name" value="PA_domain"/>
</dbReference>
<keyword evidence="7 13" id="KW-0732">Signal</keyword>
<evidence type="ECO:0000256" key="6">
    <source>
        <dbReference type="ARBA" id="ARBA00022670"/>
    </source>
</evidence>
<feature type="chain" id="PRO_5032970727" evidence="13">
    <location>
        <begin position="27"/>
        <end position="776"/>
    </location>
</feature>
<dbReference type="Gene3D" id="3.30.70.80">
    <property type="entry name" value="Peptidase S8 propeptide/proteinase inhibitor I9"/>
    <property type="match status" value="1"/>
</dbReference>
<dbReference type="GO" id="GO:0048046">
    <property type="term" value="C:apoplast"/>
    <property type="evidence" value="ECO:0007669"/>
    <property type="project" value="UniProtKB-SubCell"/>
</dbReference>
<proteinExistence type="inferred from homology"/>
<dbReference type="PROSITE" id="PS51892">
    <property type="entry name" value="SUBTILASE"/>
    <property type="match status" value="1"/>
</dbReference>
<evidence type="ECO:0000256" key="11">
    <source>
        <dbReference type="PIRSR" id="PIRSR615500-1"/>
    </source>
</evidence>
<evidence type="ECO:0000259" key="15">
    <source>
        <dbReference type="Pfam" id="PF02225"/>
    </source>
</evidence>
<dbReference type="FunFam" id="2.60.40.2310:FF:000001">
    <property type="entry name" value="Subtilisin-like protease SBT1.5"/>
    <property type="match status" value="1"/>
</dbReference>
<accession>A0A834WB88</accession>
<evidence type="ECO:0000256" key="2">
    <source>
        <dbReference type="ARBA" id="ARBA00004271"/>
    </source>
</evidence>
<feature type="domain" description="Subtilisin-like protease fibronectin type-III" evidence="17">
    <location>
        <begin position="678"/>
        <end position="773"/>
    </location>
</feature>
<feature type="domain" description="Peptidase S8/S53" evidence="14">
    <location>
        <begin position="143"/>
        <end position="611"/>
    </location>
</feature>
<keyword evidence="4" id="KW-0052">Apoplast</keyword>
<dbReference type="Gene3D" id="3.50.30.30">
    <property type="match status" value="1"/>
</dbReference>
<dbReference type="Gene3D" id="3.40.50.200">
    <property type="entry name" value="Peptidase S8/S53 domain"/>
    <property type="match status" value="1"/>
</dbReference>
<evidence type="ECO:0000256" key="12">
    <source>
        <dbReference type="PROSITE-ProRule" id="PRU01240"/>
    </source>
</evidence>
<evidence type="ECO:0000256" key="10">
    <source>
        <dbReference type="ARBA" id="ARBA00023180"/>
    </source>
</evidence>
<feature type="active site" description="Charge relay system" evidence="11 12">
    <location>
        <position position="566"/>
    </location>
</feature>
<dbReference type="PANTHER" id="PTHR10795">
    <property type="entry name" value="PROPROTEIN CONVERTASE SUBTILISIN/KEXIN"/>
    <property type="match status" value="1"/>
</dbReference>
<dbReference type="InterPro" id="IPR046450">
    <property type="entry name" value="PA_dom_sf"/>
</dbReference>
<dbReference type="CDD" id="cd02120">
    <property type="entry name" value="PA_subtilisin_like"/>
    <property type="match status" value="1"/>
</dbReference>
<evidence type="ECO:0000256" key="9">
    <source>
        <dbReference type="ARBA" id="ARBA00022825"/>
    </source>
</evidence>
<protein>
    <submittedName>
        <fullName evidence="18">Subtilisin-like protease SBT5.4</fullName>
    </submittedName>
</protein>
<dbReference type="Proteomes" id="UP000634136">
    <property type="component" value="Unassembled WGS sequence"/>
</dbReference>
<keyword evidence="19" id="KW-1185">Reference proteome</keyword>
<organism evidence="18 19">
    <name type="scientific">Senna tora</name>
    <dbReference type="NCBI Taxonomy" id="362788"/>
    <lineage>
        <taxon>Eukaryota</taxon>
        <taxon>Viridiplantae</taxon>
        <taxon>Streptophyta</taxon>
        <taxon>Embryophyta</taxon>
        <taxon>Tracheophyta</taxon>
        <taxon>Spermatophyta</taxon>
        <taxon>Magnoliopsida</taxon>
        <taxon>eudicotyledons</taxon>
        <taxon>Gunneridae</taxon>
        <taxon>Pentapetalae</taxon>
        <taxon>rosids</taxon>
        <taxon>fabids</taxon>
        <taxon>Fabales</taxon>
        <taxon>Fabaceae</taxon>
        <taxon>Caesalpinioideae</taxon>
        <taxon>Cassia clade</taxon>
        <taxon>Senna</taxon>
    </lineage>
</organism>
<dbReference type="OrthoDB" id="206201at2759"/>
<dbReference type="Pfam" id="PF17766">
    <property type="entry name" value="fn3_6"/>
    <property type="match status" value="1"/>
</dbReference>
<name>A0A834WB88_9FABA</name>
<comment type="caution">
    <text evidence="18">The sequence shown here is derived from an EMBL/GenBank/DDBJ whole genome shotgun (WGS) entry which is preliminary data.</text>
</comment>
<keyword evidence="5" id="KW-0964">Secreted</keyword>
<gene>
    <name evidence="18" type="ORF">G2W53_029991</name>
</gene>
<dbReference type="InterPro" id="IPR023828">
    <property type="entry name" value="Peptidase_S8_Ser-AS"/>
</dbReference>
<dbReference type="InterPro" id="IPR036852">
    <property type="entry name" value="Peptidase_S8/S53_dom_sf"/>
</dbReference>
<feature type="signal peptide" evidence="13">
    <location>
        <begin position="1"/>
        <end position="26"/>
    </location>
</feature>
<feature type="domain" description="Inhibitor I9" evidence="16">
    <location>
        <begin position="30"/>
        <end position="115"/>
    </location>
</feature>
<dbReference type="PROSITE" id="PS00138">
    <property type="entry name" value="SUBTILASE_SER"/>
    <property type="match status" value="1"/>
</dbReference>
<comment type="similarity">
    <text evidence="3 12">Belongs to the peptidase S8 family.</text>
</comment>
<dbReference type="PRINTS" id="PR00723">
    <property type="entry name" value="SUBTILISIN"/>
</dbReference>
<dbReference type="CDD" id="cd04852">
    <property type="entry name" value="Peptidases_S8_3"/>
    <property type="match status" value="1"/>
</dbReference>
<keyword evidence="9 12" id="KW-0720">Serine protease</keyword>
<dbReference type="FunFam" id="3.50.30.30:FF:000005">
    <property type="entry name" value="subtilisin-like protease SBT1.5"/>
    <property type="match status" value="1"/>
</dbReference>
<dbReference type="Pfam" id="PF05922">
    <property type="entry name" value="Inhibitor_I9"/>
    <property type="match status" value="1"/>
</dbReference>
<dbReference type="GO" id="GO:0004252">
    <property type="term" value="F:serine-type endopeptidase activity"/>
    <property type="evidence" value="ECO:0007669"/>
    <property type="project" value="UniProtKB-UniRule"/>
</dbReference>
<dbReference type="GO" id="GO:0006508">
    <property type="term" value="P:proteolysis"/>
    <property type="evidence" value="ECO:0007669"/>
    <property type="project" value="UniProtKB-KW"/>
</dbReference>
<dbReference type="FunFam" id="3.40.50.200:FF:000006">
    <property type="entry name" value="Subtilisin-like protease SBT1.5"/>
    <property type="match status" value="1"/>
</dbReference>
<reference evidence="18" key="1">
    <citation type="submission" date="2020-09" db="EMBL/GenBank/DDBJ databases">
        <title>Genome-Enabled Discovery of Anthraquinone Biosynthesis in Senna tora.</title>
        <authorList>
            <person name="Kang S.-H."/>
            <person name="Pandey R.P."/>
            <person name="Lee C.-M."/>
            <person name="Sim J.-S."/>
            <person name="Jeong J.-T."/>
            <person name="Choi B.-S."/>
            <person name="Jung M."/>
            <person name="Ginzburg D."/>
            <person name="Zhao K."/>
            <person name="Won S.Y."/>
            <person name="Oh T.-J."/>
            <person name="Yu Y."/>
            <person name="Kim N.-H."/>
            <person name="Lee O.R."/>
            <person name="Lee T.-H."/>
            <person name="Bashyal P."/>
            <person name="Kim T.-S."/>
            <person name="Lee W.-H."/>
            <person name="Kawkins C."/>
            <person name="Kim C.-K."/>
            <person name="Kim J.S."/>
            <person name="Ahn B.O."/>
            <person name="Rhee S.Y."/>
            <person name="Sohng J.K."/>
        </authorList>
    </citation>
    <scope>NUCLEOTIDE SEQUENCE</scope>
    <source>
        <tissue evidence="18">Leaf</tissue>
    </source>
</reference>
<keyword evidence="6 12" id="KW-0645">Protease</keyword>
<evidence type="ECO:0000259" key="14">
    <source>
        <dbReference type="Pfam" id="PF00082"/>
    </source>
</evidence>
<dbReference type="AlphaFoldDB" id="A0A834WB88"/>
<feature type="active site" description="Charge relay system" evidence="11 12">
    <location>
        <position position="225"/>
    </location>
</feature>
<dbReference type="InterPro" id="IPR041469">
    <property type="entry name" value="Subtilisin-like_FN3"/>
</dbReference>
<dbReference type="FunFam" id="3.30.70.80:FF:000002">
    <property type="entry name" value="Subtilisin-like protease SBT5.3"/>
    <property type="match status" value="1"/>
</dbReference>
<evidence type="ECO:0000256" key="13">
    <source>
        <dbReference type="SAM" id="SignalP"/>
    </source>
</evidence>
<evidence type="ECO:0000256" key="3">
    <source>
        <dbReference type="ARBA" id="ARBA00011073"/>
    </source>
</evidence>
<comment type="subcellular location">
    <subcellularLocation>
        <location evidence="2">Secreted</location>
        <location evidence="2">Extracellular space</location>
        <location evidence="2">Apoplast</location>
    </subcellularLocation>
</comment>
<dbReference type="InterPro" id="IPR045051">
    <property type="entry name" value="SBT"/>
</dbReference>
<dbReference type="Pfam" id="PF02225">
    <property type="entry name" value="PA"/>
    <property type="match status" value="1"/>
</dbReference>
<keyword evidence="8 12" id="KW-0378">Hydrolase</keyword>
<dbReference type="InterPro" id="IPR037045">
    <property type="entry name" value="S8pro/Inhibitor_I9_sf"/>
</dbReference>
<evidence type="ECO:0000256" key="7">
    <source>
        <dbReference type="ARBA" id="ARBA00022729"/>
    </source>
</evidence>
<dbReference type="SUPFAM" id="SSF52743">
    <property type="entry name" value="Subtilisin-like"/>
    <property type="match status" value="1"/>
</dbReference>
<dbReference type="GO" id="GO:0009609">
    <property type="term" value="P:response to symbiotic bacterium"/>
    <property type="evidence" value="ECO:0007669"/>
    <property type="project" value="UniProtKB-ARBA"/>
</dbReference>
<evidence type="ECO:0000256" key="8">
    <source>
        <dbReference type="ARBA" id="ARBA00022801"/>
    </source>
</evidence>
<keyword evidence="10" id="KW-0325">Glycoprotein</keyword>
<evidence type="ECO:0000256" key="4">
    <source>
        <dbReference type="ARBA" id="ARBA00022523"/>
    </source>
</evidence>
<evidence type="ECO:0000313" key="18">
    <source>
        <dbReference type="EMBL" id="KAF7816022.1"/>
    </source>
</evidence>
<dbReference type="GO" id="GO:0009610">
    <property type="term" value="P:response to symbiotic fungus"/>
    <property type="evidence" value="ECO:0007669"/>
    <property type="project" value="UniProtKB-ARBA"/>
</dbReference>
<dbReference type="InterPro" id="IPR015500">
    <property type="entry name" value="Peptidase_S8_subtilisin-rel"/>
</dbReference>
<dbReference type="EMBL" id="JAAIUW010000009">
    <property type="protein sequence ID" value="KAF7816022.1"/>
    <property type="molecule type" value="Genomic_DNA"/>
</dbReference>
<evidence type="ECO:0000256" key="5">
    <source>
        <dbReference type="ARBA" id="ARBA00022525"/>
    </source>
</evidence>
<dbReference type="InterPro" id="IPR000209">
    <property type="entry name" value="Peptidase_S8/S53_dom"/>
</dbReference>
<dbReference type="Pfam" id="PF00082">
    <property type="entry name" value="Peptidase_S8"/>
    <property type="match status" value="1"/>
</dbReference>
<comment type="function">
    <text evidence="1">Required for arbuscular mycorrhiza (AM) development during AM symbiosis with AM fungi (e.g. Glomeromycota intraradices).</text>
</comment>
<dbReference type="SUPFAM" id="SSF52025">
    <property type="entry name" value="PA domain"/>
    <property type="match status" value="1"/>
</dbReference>
<dbReference type="Gene3D" id="2.60.40.2310">
    <property type="match status" value="1"/>
</dbReference>
<evidence type="ECO:0000313" key="19">
    <source>
        <dbReference type="Proteomes" id="UP000634136"/>
    </source>
</evidence>
<sequence length="776" mass="83754">MVGSSIFQLLLSLFLLSSFWIQPSYAIKKSYIVYLGSHSHGPNPTSIDVDAATNSHYNLLGSVLGSNKRAQEAIIYSYSRKINGFAAELEEEEASEIAKDPNVVSVFLSRMRKLHTTRSWEFLGLESNGVTLKNSIWEKARYGEDTIIANLDTGVWPESKSFSDKGMGPIPAKWKGKCELDNLHNSNKRLCNRKLVGARFFIKGYESFLGKQNESSYTARDVDGHGTHTLSTAGGNFVKGASVLGNGYGTAKGGSPKAKVAAYKVCWPPINSTAGGGCFDADILAGFEAAISDGVDVISASIGGTPTDLFSDAIAIGSFHATSKGILVVSSAGNSGPASGSVSNVSPWMLTVAASTLDREFTSYVALGDRKHLKGASLSSMSLPSQKFYPLISSEDARLPNATPHEAQLCYNGTLDPKKVKGKILVCLRGEFGRTEKGEVASFAGAVGMILANDALSLDDTMADPHVLPTSNVNYDDGQYVYNYIKHNKDPLAYMTKSRTEVPIKPAPVMAAFSSRGPNIIQPSILKPDITAPGVNILAAYSEATGPTELASDKRRFPFDLLSGTSMSCPHVSGIVGLLKTLYPDWSPAAIKSAIMTTASTLDSNKTSLLDSNLKRANPFAYGAGHVQPELAMNPGLVYDLTTTDYLNFLCGYGYTQTQLKVFSPRPFTCPKSYNVANFNYPSITVTLGPDPVKVTRTVTNVGPPSTYHVDFRVPKGLKAFVEPNYLRFKKVGEKKSFQVRVEATGMHKPANYSFGELWWSNGKNIVRSPIVVQSK</sequence>